<gene>
    <name evidence="2" type="ORF">PMEA_00003324</name>
</gene>
<dbReference type="EMBL" id="CALNXJ010000112">
    <property type="protein sequence ID" value="CAH3165059.1"/>
    <property type="molecule type" value="Genomic_DNA"/>
</dbReference>
<feature type="compositionally biased region" description="Basic and acidic residues" evidence="1">
    <location>
        <begin position="7"/>
        <end position="19"/>
    </location>
</feature>
<evidence type="ECO:0000313" key="3">
    <source>
        <dbReference type="Proteomes" id="UP001159428"/>
    </source>
</evidence>
<evidence type="ECO:0008006" key="4">
    <source>
        <dbReference type="Google" id="ProtNLM"/>
    </source>
</evidence>
<accession>A0AAU9Y1V6</accession>
<dbReference type="AlphaFoldDB" id="A0AAU9Y1V6"/>
<proteinExistence type="predicted"/>
<dbReference type="PANTHER" id="PTHR47526:SF3">
    <property type="entry name" value="PHD-TYPE DOMAIN-CONTAINING PROTEIN"/>
    <property type="match status" value="1"/>
</dbReference>
<sequence length="187" mass="20901">MSESDIEESHESAQEKLEKTDEEDCSLVPLSSEYSKKLESRVKRRYIEKISLFGIDPATLWNAKLDPECLPPIEATDLLSYLVLDTSFYTAKQFKAFKSLEAYNQMVSGFIASVQGKVIAGKYVVIAKVRHSQRMNDPPIPIWIISSEEGTVISAHCMGCKARLAEKCSHVASVLFILRHGQESTGN</sequence>
<protein>
    <recommendedName>
        <fullName evidence="4">SWIM-type domain-containing protein</fullName>
    </recommendedName>
</protein>
<evidence type="ECO:0000313" key="2">
    <source>
        <dbReference type="EMBL" id="CAH3165059.1"/>
    </source>
</evidence>
<comment type="caution">
    <text evidence="2">The sequence shown here is derived from an EMBL/GenBank/DDBJ whole genome shotgun (WGS) entry which is preliminary data.</text>
</comment>
<dbReference type="Proteomes" id="UP001159428">
    <property type="component" value="Unassembled WGS sequence"/>
</dbReference>
<organism evidence="2 3">
    <name type="scientific">Pocillopora meandrina</name>
    <dbReference type="NCBI Taxonomy" id="46732"/>
    <lineage>
        <taxon>Eukaryota</taxon>
        <taxon>Metazoa</taxon>
        <taxon>Cnidaria</taxon>
        <taxon>Anthozoa</taxon>
        <taxon>Hexacorallia</taxon>
        <taxon>Scleractinia</taxon>
        <taxon>Astrocoeniina</taxon>
        <taxon>Pocilloporidae</taxon>
        <taxon>Pocillopora</taxon>
    </lineage>
</organism>
<name>A0AAU9Y1V6_9CNID</name>
<dbReference type="PANTHER" id="PTHR47526">
    <property type="entry name" value="ATP-DEPENDENT DNA HELICASE"/>
    <property type="match status" value="1"/>
</dbReference>
<feature type="region of interest" description="Disordered" evidence="1">
    <location>
        <begin position="1"/>
        <end position="26"/>
    </location>
</feature>
<reference evidence="2 3" key="1">
    <citation type="submission" date="2022-05" db="EMBL/GenBank/DDBJ databases">
        <authorList>
            <consortium name="Genoscope - CEA"/>
            <person name="William W."/>
        </authorList>
    </citation>
    <scope>NUCLEOTIDE SEQUENCE [LARGE SCALE GENOMIC DNA]</scope>
</reference>
<evidence type="ECO:0000256" key="1">
    <source>
        <dbReference type="SAM" id="MobiDB-lite"/>
    </source>
</evidence>
<keyword evidence="3" id="KW-1185">Reference proteome</keyword>